<dbReference type="Pfam" id="PF13923">
    <property type="entry name" value="zf-C3HC4_2"/>
    <property type="match status" value="1"/>
</dbReference>
<evidence type="ECO:0000313" key="7">
    <source>
        <dbReference type="EMBL" id="KAH7331732.1"/>
    </source>
</evidence>
<dbReference type="OrthoDB" id="6105938at2759"/>
<dbReference type="PANTHER" id="PTHR47094:SF1">
    <property type="entry name" value="RING-TYPE E3 UBIQUITIN TRANSFERASE"/>
    <property type="match status" value="1"/>
</dbReference>
<dbReference type="GO" id="GO:0033768">
    <property type="term" value="C:SUMO-targeted ubiquitin ligase complex"/>
    <property type="evidence" value="ECO:0007669"/>
    <property type="project" value="TreeGrafter"/>
</dbReference>
<keyword evidence="1" id="KW-0479">Metal-binding</keyword>
<comment type="caution">
    <text evidence="7">The sequence shown here is derived from an EMBL/GenBank/DDBJ whole genome shotgun (WGS) entry which is preliminary data.</text>
</comment>
<dbReference type="GO" id="GO:0032183">
    <property type="term" value="F:SUMO binding"/>
    <property type="evidence" value="ECO:0007669"/>
    <property type="project" value="TreeGrafter"/>
</dbReference>
<dbReference type="Proteomes" id="UP000825935">
    <property type="component" value="Chromosome 20"/>
</dbReference>
<dbReference type="GO" id="GO:0061630">
    <property type="term" value="F:ubiquitin protein ligase activity"/>
    <property type="evidence" value="ECO:0007669"/>
    <property type="project" value="InterPro"/>
</dbReference>
<dbReference type="InterPro" id="IPR017907">
    <property type="entry name" value="Znf_RING_CS"/>
</dbReference>
<evidence type="ECO:0000313" key="8">
    <source>
        <dbReference type="Proteomes" id="UP000825935"/>
    </source>
</evidence>
<dbReference type="SUPFAM" id="SSF57850">
    <property type="entry name" value="RING/U-box"/>
    <property type="match status" value="1"/>
</dbReference>
<name>A0A8T2SGW1_CERRI</name>
<feature type="region of interest" description="Disordered" evidence="5">
    <location>
        <begin position="58"/>
        <end position="93"/>
    </location>
</feature>
<evidence type="ECO:0000259" key="6">
    <source>
        <dbReference type="PROSITE" id="PS50089"/>
    </source>
</evidence>
<feature type="compositionally biased region" description="Basic and acidic residues" evidence="5">
    <location>
        <begin position="71"/>
        <end position="84"/>
    </location>
</feature>
<feature type="domain" description="RING-type" evidence="6">
    <location>
        <begin position="202"/>
        <end position="240"/>
    </location>
</feature>
<evidence type="ECO:0000256" key="1">
    <source>
        <dbReference type="ARBA" id="ARBA00022723"/>
    </source>
</evidence>
<keyword evidence="2 4" id="KW-0863">Zinc-finger</keyword>
<dbReference type="GO" id="GO:0008270">
    <property type="term" value="F:zinc ion binding"/>
    <property type="evidence" value="ECO:0007669"/>
    <property type="project" value="UniProtKB-KW"/>
</dbReference>
<dbReference type="InterPro" id="IPR049627">
    <property type="entry name" value="SLX8"/>
</dbReference>
<dbReference type="SMART" id="SM00184">
    <property type="entry name" value="RING"/>
    <property type="match status" value="1"/>
</dbReference>
<keyword evidence="8" id="KW-1185">Reference proteome</keyword>
<keyword evidence="3" id="KW-0862">Zinc</keyword>
<dbReference type="PROSITE" id="PS00518">
    <property type="entry name" value="ZF_RING_1"/>
    <property type="match status" value="1"/>
</dbReference>
<proteinExistence type="predicted"/>
<dbReference type="PANTHER" id="PTHR47094">
    <property type="entry name" value="ELFLESS, ISOFORM B"/>
    <property type="match status" value="1"/>
</dbReference>
<accession>A0A8T2SGW1</accession>
<sequence length="258" mass="28290">MIYWHPQAFSESSRSSVLTIYVLNASPYICHRSTLFSPLEALSGQAFAIAMNGLDTGISLPNPRSSSRVQNPDRRRGANHENSRGRGSVGSGDCNVAVEVKDDEDEVQIISPSSVPQMRLTKRTRHLATSHLATSDSADHLDLELTLGSPGMASQKPSRMAPRSGVIDLTTENDDDVVLLPSRKRKTSTGHPEPSKDVQLTCAICMDTMKEETSTVCGHIFCRPCILQAVKTQRKCPTCRRKLANSNIHRIYLSSGSR</sequence>
<evidence type="ECO:0000256" key="2">
    <source>
        <dbReference type="ARBA" id="ARBA00022771"/>
    </source>
</evidence>
<dbReference type="InterPro" id="IPR013083">
    <property type="entry name" value="Znf_RING/FYVE/PHD"/>
</dbReference>
<dbReference type="AlphaFoldDB" id="A0A8T2SGW1"/>
<dbReference type="PROSITE" id="PS50089">
    <property type="entry name" value="ZF_RING_2"/>
    <property type="match status" value="1"/>
</dbReference>
<dbReference type="EMBL" id="CM035425">
    <property type="protein sequence ID" value="KAH7331732.1"/>
    <property type="molecule type" value="Genomic_DNA"/>
</dbReference>
<organism evidence="7 8">
    <name type="scientific">Ceratopteris richardii</name>
    <name type="common">Triangle waterfern</name>
    <dbReference type="NCBI Taxonomy" id="49495"/>
    <lineage>
        <taxon>Eukaryota</taxon>
        <taxon>Viridiplantae</taxon>
        <taxon>Streptophyta</taxon>
        <taxon>Embryophyta</taxon>
        <taxon>Tracheophyta</taxon>
        <taxon>Polypodiopsida</taxon>
        <taxon>Polypodiidae</taxon>
        <taxon>Polypodiales</taxon>
        <taxon>Pteridineae</taxon>
        <taxon>Pteridaceae</taxon>
        <taxon>Parkerioideae</taxon>
        <taxon>Ceratopteris</taxon>
    </lineage>
</organism>
<protein>
    <recommendedName>
        <fullName evidence="6">RING-type domain-containing protein</fullName>
    </recommendedName>
</protein>
<dbReference type="Gene3D" id="3.30.40.10">
    <property type="entry name" value="Zinc/RING finger domain, C3HC4 (zinc finger)"/>
    <property type="match status" value="1"/>
</dbReference>
<dbReference type="GO" id="GO:0140082">
    <property type="term" value="F:SUMO-ubiquitin ligase activity"/>
    <property type="evidence" value="ECO:0007669"/>
    <property type="project" value="TreeGrafter"/>
</dbReference>
<dbReference type="OMA" id="IINCELH"/>
<evidence type="ECO:0000256" key="3">
    <source>
        <dbReference type="ARBA" id="ARBA00022833"/>
    </source>
</evidence>
<evidence type="ECO:0000256" key="4">
    <source>
        <dbReference type="PROSITE-ProRule" id="PRU00175"/>
    </source>
</evidence>
<dbReference type="GO" id="GO:0006511">
    <property type="term" value="P:ubiquitin-dependent protein catabolic process"/>
    <property type="evidence" value="ECO:0007669"/>
    <property type="project" value="TreeGrafter"/>
</dbReference>
<dbReference type="InterPro" id="IPR001841">
    <property type="entry name" value="Znf_RING"/>
</dbReference>
<reference evidence="7" key="1">
    <citation type="submission" date="2021-08" db="EMBL/GenBank/DDBJ databases">
        <title>WGS assembly of Ceratopteris richardii.</title>
        <authorList>
            <person name="Marchant D.B."/>
            <person name="Chen G."/>
            <person name="Jenkins J."/>
            <person name="Shu S."/>
            <person name="Leebens-Mack J."/>
            <person name="Grimwood J."/>
            <person name="Schmutz J."/>
            <person name="Soltis P."/>
            <person name="Soltis D."/>
            <person name="Chen Z.-H."/>
        </authorList>
    </citation>
    <scope>NUCLEOTIDE SEQUENCE</scope>
    <source>
        <strain evidence="7">Whitten #5841</strain>
        <tissue evidence="7">Leaf</tissue>
    </source>
</reference>
<evidence type="ECO:0000256" key="5">
    <source>
        <dbReference type="SAM" id="MobiDB-lite"/>
    </source>
</evidence>
<gene>
    <name evidence="7" type="ORF">KP509_20G048500</name>
</gene>